<dbReference type="Pfam" id="PF07238">
    <property type="entry name" value="PilZ"/>
    <property type="match status" value="1"/>
</dbReference>
<evidence type="ECO:0000256" key="1">
    <source>
        <dbReference type="SAM" id="MobiDB-lite"/>
    </source>
</evidence>
<evidence type="ECO:0000313" key="4">
    <source>
        <dbReference type="Proteomes" id="UP000001935"/>
    </source>
</evidence>
<protein>
    <recommendedName>
        <fullName evidence="2">PilZ domain-containing protein</fullName>
    </recommendedName>
</protein>
<dbReference type="EMBL" id="CP000251">
    <property type="protein sequence ID" value="ABC80395.1"/>
    <property type="molecule type" value="Genomic_DNA"/>
</dbReference>
<sequence>MREPNAAGGPAVTPEADRRDSGRVPLELLVRDAALGGSFEPRRGNLALGGVYFDGLHPPEGSRFELRFILPGHGGEIRAVAEVLGVTREDERFGTHLRFVEIPLGAELAIARFLQQA</sequence>
<feature type="domain" description="PilZ" evidence="2">
    <location>
        <begin position="17"/>
        <end position="115"/>
    </location>
</feature>
<reference evidence="3" key="1">
    <citation type="submission" date="2006-01" db="EMBL/GenBank/DDBJ databases">
        <title>Complete sequence of Anaeromyxobacter dehalogenans 2CP-C.</title>
        <authorList>
            <consortium name="US DOE Joint Genome Institute"/>
            <person name="Copeland A."/>
            <person name="Lucas S."/>
            <person name="Lapidus A."/>
            <person name="Barry K."/>
            <person name="Detter J.C."/>
            <person name="Glavina T."/>
            <person name="Hammon N."/>
            <person name="Israni S."/>
            <person name="Pitluck S."/>
            <person name="Brettin T."/>
            <person name="Bruce D."/>
            <person name="Han C."/>
            <person name="Tapia R."/>
            <person name="Gilna P."/>
            <person name="Kiss H."/>
            <person name="Schmutz J."/>
            <person name="Larimer F."/>
            <person name="Land M."/>
            <person name="Kyrpides N."/>
            <person name="Anderson I."/>
            <person name="Sanford R.A."/>
            <person name="Ritalahti K.M."/>
            <person name="Thomas H.S."/>
            <person name="Kirby J.R."/>
            <person name="Zhulin I.B."/>
            <person name="Loeffler F.E."/>
            <person name="Richardson P."/>
        </authorList>
    </citation>
    <scope>NUCLEOTIDE SEQUENCE</scope>
    <source>
        <strain evidence="3">2CP-C</strain>
    </source>
</reference>
<dbReference type="GO" id="GO:0035438">
    <property type="term" value="F:cyclic-di-GMP binding"/>
    <property type="evidence" value="ECO:0007669"/>
    <property type="project" value="InterPro"/>
</dbReference>
<accession>Q2INL4</accession>
<dbReference type="OrthoDB" id="5511722at2"/>
<dbReference type="RefSeq" id="WP_011419678.1">
    <property type="nucleotide sequence ID" value="NC_007760.1"/>
</dbReference>
<dbReference type="InterPro" id="IPR009875">
    <property type="entry name" value="PilZ_domain"/>
</dbReference>
<gene>
    <name evidence="3" type="ordered locus">Adeh_0619</name>
</gene>
<feature type="region of interest" description="Disordered" evidence="1">
    <location>
        <begin position="1"/>
        <end position="20"/>
    </location>
</feature>
<dbReference type="HOGENOM" id="CLU_143468_0_0_7"/>
<dbReference type="AlphaFoldDB" id="Q2INL4"/>
<dbReference type="STRING" id="290397.Adeh_0619"/>
<organism evidence="3 4">
    <name type="scientific">Anaeromyxobacter dehalogenans (strain 2CP-C)</name>
    <dbReference type="NCBI Taxonomy" id="290397"/>
    <lineage>
        <taxon>Bacteria</taxon>
        <taxon>Pseudomonadati</taxon>
        <taxon>Myxococcota</taxon>
        <taxon>Myxococcia</taxon>
        <taxon>Myxococcales</taxon>
        <taxon>Cystobacterineae</taxon>
        <taxon>Anaeromyxobacteraceae</taxon>
        <taxon>Anaeromyxobacter</taxon>
    </lineage>
</organism>
<evidence type="ECO:0000259" key="2">
    <source>
        <dbReference type="Pfam" id="PF07238"/>
    </source>
</evidence>
<dbReference type="Proteomes" id="UP000001935">
    <property type="component" value="Chromosome"/>
</dbReference>
<evidence type="ECO:0000313" key="3">
    <source>
        <dbReference type="EMBL" id="ABC80395.1"/>
    </source>
</evidence>
<dbReference type="KEGG" id="ade:Adeh_0619"/>
<proteinExistence type="predicted"/>
<name>Q2INL4_ANADE</name>